<dbReference type="Pfam" id="PF00359">
    <property type="entry name" value="PTS_EIIA_2"/>
    <property type="match status" value="1"/>
</dbReference>
<accession>A0ABQ5VCD6</accession>
<dbReference type="SUPFAM" id="SSF55804">
    <property type="entry name" value="Phoshotransferase/anion transport protein"/>
    <property type="match status" value="1"/>
</dbReference>
<dbReference type="PANTHER" id="PTHR47738:SF1">
    <property type="entry name" value="NITROGEN REGULATORY PROTEIN"/>
    <property type="match status" value="1"/>
</dbReference>
<gene>
    <name evidence="2" type="primary">ptsN</name>
    <name evidence="2" type="ORF">GCM10007853_26210</name>
</gene>
<dbReference type="PROSITE" id="PS00372">
    <property type="entry name" value="PTS_EIIA_TYPE_2_HIS"/>
    <property type="match status" value="1"/>
</dbReference>
<evidence type="ECO:0000259" key="1">
    <source>
        <dbReference type="PROSITE" id="PS51094"/>
    </source>
</evidence>
<keyword evidence="3" id="KW-1185">Reference proteome</keyword>
<evidence type="ECO:0000313" key="2">
    <source>
        <dbReference type="EMBL" id="GLQ24747.1"/>
    </source>
</evidence>
<evidence type="ECO:0000313" key="3">
    <source>
        <dbReference type="Proteomes" id="UP001161391"/>
    </source>
</evidence>
<feature type="domain" description="PTS EIIA type-2" evidence="1">
    <location>
        <begin position="9"/>
        <end position="157"/>
    </location>
</feature>
<dbReference type="CDD" id="cd00211">
    <property type="entry name" value="PTS_IIA_fru"/>
    <property type="match status" value="1"/>
</dbReference>
<dbReference type="InterPro" id="IPR002178">
    <property type="entry name" value="PTS_EIIA_type-2_dom"/>
</dbReference>
<proteinExistence type="predicted"/>
<dbReference type="PANTHER" id="PTHR47738">
    <property type="entry name" value="PTS SYSTEM FRUCTOSE-LIKE EIIA COMPONENT-RELATED"/>
    <property type="match status" value="1"/>
</dbReference>
<reference evidence="2" key="2">
    <citation type="submission" date="2023-01" db="EMBL/GenBank/DDBJ databases">
        <title>Draft genome sequence of Algimonas ampicilliniresistens strain NBRC 108219.</title>
        <authorList>
            <person name="Sun Q."/>
            <person name="Mori K."/>
        </authorList>
    </citation>
    <scope>NUCLEOTIDE SEQUENCE</scope>
    <source>
        <strain evidence="2">NBRC 108219</strain>
    </source>
</reference>
<organism evidence="2 3">
    <name type="scientific">Algimonas ampicilliniresistens</name>
    <dbReference type="NCBI Taxonomy" id="1298735"/>
    <lineage>
        <taxon>Bacteria</taxon>
        <taxon>Pseudomonadati</taxon>
        <taxon>Pseudomonadota</taxon>
        <taxon>Alphaproteobacteria</taxon>
        <taxon>Maricaulales</taxon>
        <taxon>Robiginitomaculaceae</taxon>
        <taxon>Algimonas</taxon>
    </lineage>
</organism>
<dbReference type="EMBL" id="BSNK01000002">
    <property type="protein sequence ID" value="GLQ24747.1"/>
    <property type="molecule type" value="Genomic_DNA"/>
</dbReference>
<comment type="caution">
    <text evidence="2">The sequence shown here is derived from an EMBL/GenBank/DDBJ whole genome shotgun (WGS) entry which is preliminary data.</text>
</comment>
<name>A0ABQ5VCD6_9PROT</name>
<protein>
    <submittedName>
        <fullName evidence="2">PTS IIA-like nitrogen-regulatory protein PtsN</fullName>
    </submittedName>
</protein>
<dbReference type="Proteomes" id="UP001161391">
    <property type="component" value="Unassembled WGS sequence"/>
</dbReference>
<dbReference type="Gene3D" id="3.40.930.10">
    <property type="entry name" value="Mannitol-specific EII, Chain A"/>
    <property type="match status" value="1"/>
</dbReference>
<sequence>MSLVMTDRALFSADSMISDLVATSPKQMFRDLARTLISAHDLDAKGINCRDVVAAAIERERLGSTGVGNGVALPHARIEGMDRVVAAFARLSEPMDFDAVDGRPVDLVCFLLAPADCGGAHLRALARVSRLLRRQETRQRLRAAPTSEALFAILADDTSSAAA</sequence>
<dbReference type="InterPro" id="IPR051541">
    <property type="entry name" value="PTS_SugarTrans_NitroReg"/>
</dbReference>
<dbReference type="PROSITE" id="PS51094">
    <property type="entry name" value="PTS_EIIA_TYPE_2"/>
    <property type="match status" value="1"/>
</dbReference>
<dbReference type="InterPro" id="IPR016152">
    <property type="entry name" value="PTrfase/Anion_transptr"/>
</dbReference>
<reference evidence="2" key="1">
    <citation type="journal article" date="2014" name="Int. J. Syst. Evol. Microbiol.">
        <title>Complete genome of a new Firmicutes species belonging to the dominant human colonic microbiota ('Ruminococcus bicirculans') reveals two chromosomes and a selective capacity to utilize plant glucans.</title>
        <authorList>
            <consortium name="NISC Comparative Sequencing Program"/>
            <person name="Wegmann U."/>
            <person name="Louis P."/>
            <person name="Goesmann A."/>
            <person name="Henrissat B."/>
            <person name="Duncan S.H."/>
            <person name="Flint H.J."/>
        </authorList>
    </citation>
    <scope>NUCLEOTIDE SEQUENCE</scope>
    <source>
        <strain evidence="2">NBRC 108219</strain>
    </source>
</reference>